<sequence>MIFLSDWIGLILNIQHFHNKVKSALQAVVRLGVGGGLGLEPATEGSLQVSDAVVRLGAASPQQGDLRLSSSPSGQDAGGGARTRDRRVPADLRADSLATMPPTPPDVLGERTCRPFL</sequence>
<feature type="region of interest" description="Disordered" evidence="1">
    <location>
        <begin position="60"/>
        <end position="117"/>
    </location>
</feature>
<evidence type="ECO:0000313" key="2">
    <source>
        <dbReference type="EMBL" id="GFN82874.1"/>
    </source>
</evidence>
<evidence type="ECO:0000256" key="1">
    <source>
        <dbReference type="SAM" id="MobiDB-lite"/>
    </source>
</evidence>
<feature type="compositionally biased region" description="Basic and acidic residues" evidence="1">
    <location>
        <begin position="108"/>
        <end position="117"/>
    </location>
</feature>
<organism evidence="2 3">
    <name type="scientific">Plakobranchus ocellatus</name>
    <dbReference type="NCBI Taxonomy" id="259542"/>
    <lineage>
        <taxon>Eukaryota</taxon>
        <taxon>Metazoa</taxon>
        <taxon>Spiralia</taxon>
        <taxon>Lophotrochozoa</taxon>
        <taxon>Mollusca</taxon>
        <taxon>Gastropoda</taxon>
        <taxon>Heterobranchia</taxon>
        <taxon>Euthyneura</taxon>
        <taxon>Panpulmonata</taxon>
        <taxon>Sacoglossa</taxon>
        <taxon>Placobranchoidea</taxon>
        <taxon>Plakobranchidae</taxon>
        <taxon>Plakobranchus</taxon>
    </lineage>
</organism>
<feature type="compositionally biased region" description="Basic and acidic residues" evidence="1">
    <location>
        <begin position="82"/>
        <end position="94"/>
    </location>
</feature>
<evidence type="ECO:0000313" key="3">
    <source>
        <dbReference type="Proteomes" id="UP000735302"/>
    </source>
</evidence>
<gene>
    <name evidence="2" type="ORF">PoB_000938000</name>
</gene>
<dbReference type="Proteomes" id="UP000735302">
    <property type="component" value="Unassembled WGS sequence"/>
</dbReference>
<reference evidence="2 3" key="1">
    <citation type="journal article" date="2021" name="Elife">
        <title>Chloroplast acquisition without the gene transfer in kleptoplastic sea slugs, Plakobranchus ocellatus.</title>
        <authorList>
            <person name="Maeda T."/>
            <person name="Takahashi S."/>
            <person name="Yoshida T."/>
            <person name="Shimamura S."/>
            <person name="Takaki Y."/>
            <person name="Nagai Y."/>
            <person name="Toyoda A."/>
            <person name="Suzuki Y."/>
            <person name="Arimoto A."/>
            <person name="Ishii H."/>
            <person name="Satoh N."/>
            <person name="Nishiyama T."/>
            <person name="Hasebe M."/>
            <person name="Maruyama T."/>
            <person name="Minagawa J."/>
            <person name="Obokata J."/>
            <person name="Shigenobu S."/>
        </authorList>
    </citation>
    <scope>NUCLEOTIDE SEQUENCE [LARGE SCALE GENOMIC DNA]</scope>
</reference>
<comment type="caution">
    <text evidence="2">The sequence shown here is derived from an EMBL/GenBank/DDBJ whole genome shotgun (WGS) entry which is preliminary data.</text>
</comment>
<name>A0AAV3YJH3_9GAST</name>
<protein>
    <submittedName>
        <fullName evidence="2">Uncharacterized protein</fullName>
    </submittedName>
</protein>
<proteinExistence type="predicted"/>
<dbReference type="AlphaFoldDB" id="A0AAV3YJH3"/>
<keyword evidence="3" id="KW-1185">Reference proteome</keyword>
<accession>A0AAV3YJH3</accession>
<feature type="compositionally biased region" description="Polar residues" evidence="1">
    <location>
        <begin position="60"/>
        <end position="73"/>
    </location>
</feature>
<dbReference type="EMBL" id="BLXT01001042">
    <property type="protein sequence ID" value="GFN82874.1"/>
    <property type="molecule type" value="Genomic_DNA"/>
</dbReference>